<dbReference type="SMART" id="SM00342">
    <property type="entry name" value="HTH_ARAC"/>
    <property type="match status" value="1"/>
</dbReference>
<dbReference type="InterPro" id="IPR018060">
    <property type="entry name" value="HTH_AraC"/>
</dbReference>
<dbReference type="SUPFAM" id="SSF46689">
    <property type="entry name" value="Homeodomain-like"/>
    <property type="match status" value="1"/>
</dbReference>
<evidence type="ECO:0000256" key="2">
    <source>
        <dbReference type="ARBA" id="ARBA00023125"/>
    </source>
</evidence>
<evidence type="ECO:0000256" key="3">
    <source>
        <dbReference type="ARBA" id="ARBA00023163"/>
    </source>
</evidence>
<dbReference type="RefSeq" id="WP_374050636.1">
    <property type="nucleotide sequence ID" value="NZ_AP028978.1"/>
</dbReference>
<name>A0ABM8JVY5_9GAMM</name>
<dbReference type="EMBL" id="AP028978">
    <property type="protein sequence ID" value="BET96866.1"/>
    <property type="molecule type" value="Genomic_DNA"/>
</dbReference>
<keyword evidence="1" id="KW-0805">Transcription regulation</keyword>
<feature type="domain" description="HTH araC/xylS-type" evidence="4">
    <location>
        <begin position="153"/>
        <end position="250"/>
    </location>
</feature>
<keyword evidence="6" id="KW-1185">Reference proteome</keyword>
<gene>
    <name evidence="5" type="ORF">TCT1_17870</name>
</gene>
<reference evidence="5 6" key="1">
    <citation type="submission" date="2023-10" db="EMBL/GenBank/DDBJ databases">
        <title>Xenorhabdus taiwanensis sp. nov., a symbiotic bacterium associated with the entomopathogenic nematode Steinernema taiwanensis.</title>
        <authorList>
            <person name="Tseng C.T."/>
            <person name="Shu H.Y."/>
            <person name="Chen M.H."/>
            <person name="Fang Y.J."/>
            <person name="Wu T.L."/>
            <person name="Lin Y.C."/>
            <person name="Huang C.J."/>
        </authorList>
    </citation>
    <scope>NUCLEOTIDE SEQUENCE [LARGE SCALE GENOMIC DNA]</scope>
    <source>
        <strain evidence="5 6">TCT-1</strain>
    </source>
</reference>
<dbReference type="InterPro" id="IPR009057">
    <property type="entry name" value="Homeodomain-like_sf"/>
</dbReference>
<dbReference type="Gene3D" id="1.10.10.60">
    <property type="entry name" value="Homeodomain-like"/>
    <property type="match status" value="1"/>
</dbReference>
<dbReference type="Pfam" id="PF12833">
    <property type="entry name" value="HTH_18"/>
    <property type="match status" value="1"/>
</dbReference>
<evidence type="ECO:0000313" key="5">
    <source>
        <dbReference type="EMBL" id="BET96866.1"/>
    </source>
</evidence>
<dbReference type="Proteomes" id="UP001529514">
    <property type="component" value="Chromosome"/>
</dbReference>
<protein>
    <submittedName>
        <fullName evidence="5">Helix-turn-helix transcriptional regulator</fullName>
    </submittedName>
</protein>
<accession>A0ABM8JVY5</accession>
<dbReference type="PANTHER" id="PTHR43280">
    <property type="entry name" value="ARAC-FAMILY TRANSCRIPTIONAL REGULATOR"/>
    <property type="match status" value="1"/>
</dbReference>
<evidence type="ECO:0000313" key="6">
    <source>
        <dbReference type="Proteomes" id="UP001529514"/>
    </source>
</evidence>
<dbReference type="PROSITE" id="PS01124">
    <property type="entry name" value="HTH_ARAC_FAMILY_2"/>
    <property type="match status" value="1"/>
</dbReference>
<keyword evidence="2" id="KW-0238">DNA-binding</keyword>
<sequence>MLTNAVIAEDHLSLLSENISTSAHRHAFLHLIISRTHQPIAINIEENSIVSKAILINSKVMHTISLVQQPFWLILINHTSSLAYCLQHQYLPEKKTFSCFSGFISEALSLNATNLQNGTLNVSHYNTVWEKLLAILAINHCYLPHKINDQRVQQVLTTISSTNELPTQQDFLLKTIYISKSRLSHLFTNMTGSSLKSYLLFQRLMRALWLIAQGNRITDAALQCGFDSPSHLSATCRKLMGIKPSFAKHVSQFLKVPEE</sequence>
<evidence type="ECO:0000256" key="1">
    <source>
        <dbReference type="ARBA" id="ARBA00023015"/>
    </source>
</evidence>
<organism evidence="5 6">
    <name type="scientific">Xenorhabdus taiwanensis</name>
    <dbReference type="NCBI Taxonomy" id="3085177"/>
    <lineage>
        <taxon>Bacteria</taxon>
        <taxon>Pseudomonadati</taxon>
        <taxon>Pseudomonadota</taxon>
        <taxon>Gammaproteobacteria</taxon>
        <taxon>Enterobacterales</taxon>
        <taxon>Morganellaceae</taxon>
        <taxon>Xenorhabdus</taxon>
    </lineage>
</organism>
<dbReference type="PANTHER" id="PTHR43280:SF2">
    <property type="entry name" value="HTH-TYPE TRANSCRIPTIONAL REGULATOR EXSA"/>
    <property type="match status" value="1"/>
</dbReference>
<keyword evidence="3" id="KW-0804">Transcription</keyword>
<proteinExistence type="predicted"/>
<evidence type="ECO:0000259" key="4">
    <source>
        <dbReference type="PROSITE" id="PS01124"/>
    </source>
</evidence>